<feature type="binding site" evidence="1">
    <location>
        <position position="55"/>
    </location>
    <ligand>
        <name>ATP</name>
        <dbReference type="ChEBI" id="CHEBI:30616"/>
    </ligand>
</feature>
<keyword evidence="1" id="KW-0067">ATP-binding</keyword>
<dbReference type="GO" id="GO:0004141">
    <property type="term" value="F:dethiobiotin synthase activity"/>
    <property type="evidence" value="ECO:0007669"/>
    <property type="project" value="UniProtKB-EC"/>
</dbReference>
<gene>
    <name evidence="1 2" type="primary">bioD</name>
    <name evidence="2" type="ORF">O9H85_12015</name>
</gene>
<dbReference type="HAMAP" id="MF_00336">
    <property type="entry name" value="BioD"/>
    <property type="match status" value="1"/>
</dbReference>
<feature type="binding site" evidence="1">
    <location>
        <position position="45"/>
    </location>
    <ligand>
        <name>substrate</name>
    </ligand>
</feature>
<feature type="binding site" evidence="1">
    <location>
        <begin position="116"/>
        <end position="119"/>
    </location>
    <ligand>
        <name>ATP</name>
        <dbReference type="ChEBI" id="CHEBI:30616"/>
    </ligand>
</feature>
<protein>
    <recommendedName>
        <fullName evidence="1">ATP-dependent dethiobiotin synthetase BioD</fullName>
        <ecNumber evidence="1">6.3.3.3</ecNumber>
    </recommendedName>
    <alternativeName>
        <fullName evidence="1">DTB synthetase</fullName>
        <shortName evidence="1">DTBS</shortName>
    </alternativeName>
    <alternativeName>
        <fullName evidence="1">Dethiobiotin synthase</fullName>
    </alternativeName>
</protein>
<dbReference type="InterPro" id="IPR027417">
    <property type="entry name" value="P-loop_NTPase"/>
</dbReference>
<comment type="cofactor">
    <cofactor evidence="1">
        <name>Mg(2+)</name>
        <dbReference type="ChEBI" id="CHEBI:18420"/>
    </cofactor>
</comment>
<dbReference type="PANTHER" id="PTHR43210">
    <property type="entry name" value="DETHIOBIOTIN SYNTHETASE"/>
    <property type="match status" value="1"/>
</dbReference>
<sequence length="240" mass="25271">MNRRIRGLFITGTDTNVGKTIVTAALAAALRADGMQVGIWKPVQSGAPIGSGVTDAERLVLGAGLDERPEAIAPFSFRAPLTPVLAAKQEGVKLTLHMLLAAGEPLIRRYDSLLVEGAGGIAVPLTEDALVADLIARLGISAMIIARTGLGTINHTLLTVSLLRQRAIPIVGIVMNEGGQYDADKDPSFTTNAELIEHYSGLPVLGRFPSLSGEAWTTEDLANAARASLDLNAIRRALGY</sequence>
<dbReference type="PIRSF" id="PIRSF006755">
    <property type="entry name" value="DTB_synth"/>
    <property type="match status" value="1"/>
</dbReference>
<dbReference type="SUPFAM" id="SSF52540">
    <property type="entry name" value="P-loop containing nucleoside triphosphate hydrolases"/>
    <property type="match status" value="1"/>
</dbReference>
<dbReference type="InterPro" id="IPR004472">
    <property type="entry name" value="DTB_synth_BioD"/>
</dbReference>
<accession>A0ABT4Q8I7</accession>
<evidence type="ECO:0000256" key="1">
    <source>
        <dbReference type="HAMAP-Rule" id="MF_00336"/>
    </source>
</evidence>
<feature type="binding site" evidence="1">
    <location>
        <position position="116"/>
    </location>
    <ligand>
        <name>Mg(2+)</name>
        <dbReference type="ChEBI" id="CHEBI:18420"/>
    </ligand>
</feature>
<comment type="catalytic activity">
    <reaction evidence="1">
        <text>(7R,8S)-7,8-diammoniononanoate + CO2 + ATP = (4R,5S)-dethiobiotin + ADP + phosphate + 3 H(+)</text>
        <dbReference type="Rhea" id="RHEA:15805"/>
        <dbReference type="ChEBI" id="CHEBI:15378"/>
        <dbReference type="ChEBI" id="CHEBI:16526"/>
        <dbReference type="ChEBI" id="CHEBI:30616"/>
        <dbReference type="ChEBI" id="CHEBI:43474"/>
        <dbReference type="ChEBI" id="CHEBI:149469"/>
        <dbReference type="ChEBI" id="CHEBI:149473"/>
        <dbReference type="ChEBI" id="CHEBI:456216"/>
        <dbReference type="EC" id="6.3.3.3"/>
    </reaction>
</comment>
<dbReference type="Gene3D" id="3.40.50.300">
    <property type="entry name" value="P-loop containing nucleotide triphosphate hydrolases"/>
    <property type="match status" value="1"/>
</dbReference>
<dbReference type="PANTHER" id="PTHR43210:SF5">
    <property type="entry name" value="DETHIOBIOTIN SYNTHETASE"/>
    <property type="match status" value="1"/>
</dbReference>
<organism evidence="2 3">
    <name type="scientific">Paenibacillus gyeongsangnamensis</name>
    <dbReference type="NCBI Taxonomy" id="3388067"/>
    <lineage>
        <taxon>Bacteria</taxon>
        <taxon>Bacillati</taxon>
        <taxon>Bacillota</taxon>
        <taxon>Bacilli</taxon>
        <taxon>Bacillales</taxon>
        <taxon>Paenibacillaceae</taxon>
        <taxon>Paenibacillus</taxon>
    </lineage>
</organism>
<comment type="similarity">
    <text evidence="1">Belongs to the dethiobiotin synthetase family.</text>
</comment>
<comment type="subcellular location">
    <subcellularLocation>
        <location evidence="1">Cytoplasm</location>
    </subcellularLocation>
</comment>
<dbReference type="EC" id="6.3.3.3" evidence="1"/>
<dbReference type="Pfam" id="PF13500">
    <property type="entry name" value="AAA_26"/>
    <property type="match status" value="1"/>
</dbReference>
<comment type="pathway">
    <text evidence="1">Cofactor biosynthesis; biotin biosynthesis; biotin from 7,8-diaminononanoate: step 1/2.</text>
</comment>
<keyword evidence="1" id="KW-0460">Magnesium</keyword>
<comment type="function">
    <text evidence="1">Catalyzes a mechanistically unusual reaction, the ATP-dependent insertion of CO2 between the N7 and N8 nitrogen atoms of 7,8-diaminopelargonic acid (DAPA, also called 7,8-diammoniononanoate) to form a ureido ring.</text>
</comment>
<keyword evidence="3" id="KW-1185">Reference proteome</keyword>
<keyword evidence="1" id="KW-0093">Biotin biosynthesis</keyword>
<reference evidence="2 3" key="1">
    <citation type="submission" date="2022-12" db="EMBL/GenBank/DDBJ databases">
        <title>Draft genome sequence of Paenibacillus sp. dW9.</title>
        <authorList>
            <person name="Choi E.-W."/>
            <person name="Kim D.-U."/>
        </authorList>
    </citation>
    <scope>NUCLEOTIDE SEQUENCE [LARGE SCALE GENOMIC DNA]</scope>
    <source>
        <strain evidence="3">dW9</strain>
    </source>
</reference>
<comment type="caution">
    <text evidence="1">Lacks conserved residue(s) required for the propagation of feature annotation.</text>
</comment>
<dbReference type="CDD" id="cd03109">
    <property type="entry name" value="DTBS"/>
    <property type="match status" value="1"/>
</dbReference>
<dbReference type="EMBL" id="JAQAGZ010000007">
    <property type="protein sequence ID" value="MCZ8513136.1"/>
    <property type="molecule type" value="Genomic_DNA"/>
</dbReference>
<feature type="binding site" evidence="1">
    <location>
        <begin position="209"/>
        <end position="211"/>
    </location>
    <ligand>
        <name>ATP</name>
        <dbReference type="ChEBI" id="CHEBI:30616"/>
    </ligand>
</feature>
<keyword evidence="1" id="KW-0547">Nucleotide-binding</keyword>
<keyword evidence="1" id="KW-0479">Metal-binding</keyword>
<feature type="binding site" evidence="1">
    <location>
        <begin position="176"/>
        <end position="177"/>
    </location>
    <ligand>
        <name>ATP</name>
        <dbReference type="ChEBI" id="CHEBI:30616"/>
    </ligand>
</feature>
<name>A0ABT4Q8I7_9BACL</name>
<dbReference type="Proteomes" id="UP001527882">
    <property type="component" value="Unassembled WGS sequence"/>
</dbReference>
<feature type="active site" evidence="1">
    <location>
        <position position="41"/>
    </location>
</feature>
<feature type="binding site" evidence="1">
    <location>
        <position position="55"/>
    </location>
    <ligand>
        <name>Mg(2+)</name>
        <dbReference type="ChEBI" id="CHEBI:18420"/>
    </ligand>
</feature>
<keyword evidence="1 2" id="KW-0436">Ligase</keyword>
<proteinExistence type="inferred from homology"/>
<comment type="caution">
    <text evidence="2">The sequence shown here is derived from an EMBL/GenBank/DDBJ whole genome shotgun (WGS) entry which is preliminary data.</text>
</comment>
<dbReference type="RefSeq" id="WP_269881624.1">
    <property type="nucleotide sequence ID" value="NZ_JAQAGZ010000007.1"/>
</dbReference>
<dbReference type="NCBIfam" id="TIGR00347">
    <property type="entry name" value="bioD"/>
    <property type="match status" value="1"/>
</dbReference>
<keyword evidence="1" id="KW-0963">Cytoplasm</keyword>
<feature type="binding site" evidence="1">
    <location>
        <begin position="16"/>
        <end position="21"/>
    </location>
    <ligand>
        <name>ATP</name>
        <dbReference type="ChEBI" id="CHEBI:30616"/>
    </ligand>
</feature>
<comment type="subunit">
    <text evidence="1">Homodimer.</text>
</comment>
<evidence type="ECO:0000313" key="2">
    <source>
        <dbReference type="EMBL" id="MCZ8513136.1"/>
    </source>
</evidence>
<feature type="binding site" evidence="1">
    <location>
        <position position="20"/>
    </location>
    <ligand>
        <name>Mg(2+)</name>
        <dbReference type="ChEBI" id="CHEBI:18420"/>
    </ligand>
</feature>
<evidence type="ECO:0000313" key="3">
    <source>
        <dbReference type="Proteomes" id="UP001527882"/>
    </source>
</evidence>